<evidence type="ECO:0000256" key="18">
    <source>
        <dbReference type="SAM" id="Phobius"/>
    </source>
</evidence>
<evidence type="ECO:0000256" key="17">
    <source>
        <dbReference type="SAM" id="MobiDB-lite"/>
    </source>
</evidence>
<evidence type="ECO:0000256" key="8">
    <source>
        <dbReference type="ARBA" id="ARBA00022787"/>
    </source>
</evidence>
<feature type="region of interest" description="Disordered" evidence="17">
    <location>
        <begin position="42"/>
        <end position="66"/>
    </location>
</feature>
<evidence type="ECO:0000256" key="4">
    <source>
        <dbReference type="ARBA" id="ARBA00010459"/>
    </source>
</evidence>
<dbReference type="FunFam" id="1.20.120.550:FF:000002">
    <property type="entry name" value="Microsomal glutathione S-transferase 1"/>
    <property type="match status" value="1"/>
</dbReference>
<evidence type="ECO:0000256" key="15">
    <source>
        <dbReference type="ARBA" id="ARBA00039397"/>
    </source>
</evidence>
<dbReference type="Pfam" id="PF01124">
    <property type="entry name" value="MAPEG"/>
    <property type="match status" value="1"/>
</dbReference>
<reference evidence="19" key="1">
    <citation type="submission" date="2022-08" db="EMBL/GenBank/DDBJ databases">
        <title>Genome sequencing of akame (Lates japonicus).</title>
        <authorList>
            <person name="Hashiguchi Y."/>
            <person name="Takahashi H."/>
        </authorList>
    </citation>
    <scope>NUCLEOTIDE SEQUENCE</scope>
    <source>
        <strain evidence="19">Kochi</strain>
    </source>
</reference>
<gene>
    <name evidence="19" type="ORF">AKAME5_001751100</name>
</gene>
<evidence type="ECO:0000256" key="11">
    <source>
        <dbReference type="ARBA" id="ARBA00022990"/>
    </source>
</evidence>
<evidence type="ECO:0000313" key="20">
    <source>
        <dbReference type="Proteomes" id="UP001279410"/>
    </source>
</evidence>
<sequence>MCCDPSHPSSGDVLEIGRAMASANVCQGAVGAGGATFLRRHRCSTSPPPENLRPNEHSRSSRCTGASPGLTTQCALLLFCTSEEKRTAAHEYTVATQYGIPSAIISMSRLAPFLKSHHTTCKPAEMEKLMENDVFMAFSTYAAIVILKMMLMAPMTAYYRLTRGAFANEEDVSRKPAEERKKLLRAHPDVERVKRCHQNDLENIIPFVVVGLLYALTDPELSTALLHFRLFTGSRIFHTIAYVGALPQPSRGLSWMLGMLVTFSMAYRVLSTVVLL</sequence>
<dbReference type="InterPro" id="IPR040162">
    <property type="entry name" value="MGST1-like"/>
</dbReference>
<evidence type="ECO:0000313" key="19">
    <source>
        <dbReference type="EMBL" id="GLD66089.1"/>
    </source>
</evidence>
<keyword evidence="20" id="KW-1185">Reference proteome</keyword>
<keyword evidence="6" id="KW-0808">Transferase</keyword>
<comment type="subunit">
    <text evidence="14">Homotrimer; The trimer binds only one molecule of glutathione.</text>
</comment>
<dbReference type="GO" id="GO:0004364">
    <property type="term" value="F:glutathione transferase activity"/>
    <property type="evidence" value="ECO:0007669"/>
    <property type="project" value="UniProtKB-EC"/>
</dbReference>
<dbReference type="AlphaFoldDB" id="A0AAD3RD96"/>
<keyword evidence="8" id="KW-1000">Mitochondrion outer membrane</keyword>
<keyword evidence="10 18" id="KW-1133">Transmembrane helix</keyword>
<evidence type="ECO:0000256" key="14">
    <source>
        <dbReference type="ARBA" id="ARBA00038540"/>
    </source>
</evidence>
<feature type="transmembrane region" description="Helical" evidence="18">
    <location>
        <begin position="134"/>
        <end position="153"/>
    </location>
</feature>
<comment type="function">
    <text evidence="1">Conjugation of reduced glutathione to a wide number of exogenous and endogenous hydrophobic electrophiles.</text>
</comment>
<evidence type="ECO:0000256" key="12">
    <source>
        <dbReference type="ARBA" id="ARBA00023128"/>
    </source>
</evidence>
<feature type="transmembrane region" description="Helical" evidence="18">
    <location>
        <begin position="252"/>
        <end position="270"/>
    </location>
</feature>
<dbReference type="EC" id="2.5.1.18" evidence="5"/>
<proteinExistence type="inferred from homology"/>
<dbReference type="PANTHER" id="PTHR10689:SF6">
    <property type="entry name" value="MICROSOMAL GLUTATHIONE S-TRANSFERASE 1"/>
    <property type="match status" value="1"/>
</dbReference>
<organism evidence="19 20">
    <name type="scientific">Lates japonicus</name>
    <name type="common">Japanese lates</name>
    <dbReference type="NCBI Taxonomy" id="270547"/>
    <lineage>
        <taxon>Eukaryota</taxon>
        <taxon>Metazoa</taxon>
        <taxon>Chordata</taxon>
        <taxon>Craniata</taxon>
        <taxon>Vertebrata</taxon>
        <taxon>Euteleostomi</taxon>
        <taxon>Actinopterygii</taxon>
        <taxon>Neopterygii</taxon>
        <taxon>Teleostei</taxon>
        <taxon>Neoteleostei</taxon>
        <taxon>Acanthomorphata</taxon>
        <taxon>Carangaria</taxon>
        <taxon>Carangaria incertae sedis</taxon>
        <taxon>Centropomidae</taxon>
        <taxon>Lates</taxon>
    </lineage>
</organism>
<evidence type="ECO:0000256" key="16">
    <source>
        <dbReference type="ARBA" id="ARBA00049385"/>
    </source>
</evidence>
<comment type="catalytic activity">
    <reaction evidence="16">
        <text>RX + glutathione = an S-substituted glutathione + a halide anion + H(+)</text>
        <dbReference type="Rhea" id="RHEA:16437"/>
        <dbReference type="ChEBI" id="CHEBI:15378"/>
        <dbReference type="ChEBI" id="CHEBI:16042"/>
        <dbReference type="ChEBI" id="CHEBI:17792"/>
        <dbReference type="ChEBI" id="CHEBI:57925"/>
        <dbReference type="ChEBI" id="CHEBI:90779"/>
        <dbReference type="EC" id="2.5.1.18"/>
    </reaction>
    <physiologicalReaction direction="left-to-right" evidence="16">
        <dbReference type="Rhea" id="RHEA:16438"/>
    </physiologicalReaction>
</comment>
<evidence type="ECO:0000256" key="9">
    <source>
        <dbReference type="ARBA" id="ARBA00022824"/>
    </source>
</evidence>
<evidence type="ECO:0000256" key="6">
    <source>
        <dbReference type="ARBA" id="ARBA00022679"/>
    </source>
</evidence>
<name>A0AAD3RD96_LATJO</name>
<comment type="subcellular location">
    <subcellularLocation>
        <location evidence="3">Endoplasmic reticulum membrane</location>
        <topology evidence="3">Multi-pass membrane protein</topology>
    </subcellularLocation>
    <subcellularLocation>
        <location evidence="2">Mitochondrion outer membrane</location>
    </subcellularLocation>
</comment>
<dbReference type="Gene3D" id="1.20.120.550">
    <property type="entry name" value="Membrane associated eicosanoid/glutathione metabolism-like domain"/>
    <property type="match status" value="1"/>
</dbReference>
<comment type="similarity">
    <text evidence="4">Belongs to the MAPEG family.</text>
</comment>
<protein>
    <recommendedName>
        <fullName evidence="15">Microsomal glutathione S-transferase 1</fullName>
        <ecNumber evidence="5">2.5.1.18</ecNumber>
    </recommendedName>
</protein>
<evidence type="ECO:0000256" key="10">
    <source>
        <dbReference type="ARBA" id="ARBA00022989"/>
    </source>
</evidence>
<evidence type="ECO:0000256" key="3">
    <source>
        <dbReference type="ARBA" id="ARBA00004477"/>
    </source>
</evidence>
<evidence type="ECO:0000256" key="2">
    <source>
        <dbReference type="ARBA" id="ARBA00004294"/>
    </source>
</evidence>
<dbReference type="SUPFAM" id="SSF161084">
    <property type="entry name" value="MAPEG domain-like"/>
    <property type="match status" value="1"/>
</dbReference>
<keyword evidence="13 18" id="KW-0472">Membrane</keyword>
<keyword evidence="12" id="KW-0496">Mitochondrion</keyword>
<evidence type="ECO:0000256" key="5">
    <source>
        <dbReference type="ARBA" id="ARBA00012452"/>
    </source>
</evidence>
<keyword evidence="7 18" id="KW-0812">Transmembrane</keyword>
<keyword evidence="9" id="KW-0256">Endoplasmic reticulum</keyword>
<evidence type="ECO:0000256" key="7">
    <source>
        <dbReference type="ARBA" id="ARBA00022692"/>
    </source>
</evidence>
<dbReference type="EMBL" id="BRZM01000087">
    <property type="protein sequence ID" value="GLD66089.1"/>
    <property type="molecule type" value="Genomic_DNA"/>
</dbReference>
<dbReference type="InterPro" id="IPR023352">
    <property type="entry name" value="MAPEG-like_dom_sf"/>
</dbReference>
<dbReference type="PANTHER" id="PTHR10689">
    <property type="entry name" value="MICROSOMAL GLUTATHIONE S-TRANSFERASE 1"/>
    <property type="match status" value="1"/>
</dbReference>
<dbReference type="GO" id="GO:0005741">
    <property type="term" value="C:mitochondrial outer membrane"/>
    <property type="evidence" value="ECO:0007669"/>
    <property type="project" value="UniProtKB-SubCell"/>
</dbReference>
<comment type="caution">
    <text evidence="19">The sequence shown here is derived from an EMBL/GenBank/DDBJ whole genome shotgun (WGS) entry which is preliminary data.</text>
</comment>
<accession>A0AAD3RD96</accession>
<dbReference type="Proteomes" id="UP001279410">
    <property type="component" value="Unassembled WGS sequence"/>
</dbReference>
<evidence type="ECO:0000256" key="13">
    <source>
        <dbReference type="ARBA" id="ARBA00023136"/>
    </source>
</evidence>
<evidence type="ECO:0000256" key="1">
    <source>
        <dbReference type="ARBA" id="ARBA00003701"/>
    </source>
</evidence>
<keyword evidence="11" id="KW-0007">Acetylation</keyword>
<dbReference type="InterPro" id="IPR001129">
    <property type="entry name" value="Membr-assoc_MAPEG"/>
</dbReference>
<dbReference type="GO" id="GO:0005789">
    <property type="term" value="C:endoplasmic reticulum membrane"/>
    <property type="evidence" value="ECO:0007669"/>
    <property type="project" value="UniProtKB-SubCell"/>
</dbReference>